<accession>A0A8J2WEA6</accession>
<organism evidence="3 4">
    <name type="scientific">Pelagomonas calceolata</name>
    <dbReference type="NCBI Taxonomy" id="35677"/>
    <lineage>
        <taxon>Eukaryota</taxon>
        <taxon>Sar</taxon>
        <taxon>Stramenopiles</taxon>
        <taxon>Ochrophyta</taxon>
        <taxon>Pelagophyceae</taxon>
        <taxon>Pelagomonadales</taxon>
        <taxon>Pelagomonadaceae</taxon>
        <taxon>Pelagomonas</taxon>
    </lineage>
</organism>
<comment type="caution">
    <text evidence="3">The sequence shown here is derived from an EMBL/GenBank/DDBJ whole genome shotgun (WGS) entry which is preliminary data.</text>
</comment>
<protein>
    <recommendedName>
        <fullName evidence="2">Phosphatidic acid phosphatase type 2/haloperoxidase domain-containing protein</fullName>
    </recommendedName>
</protein>
<dbReference type="AlphaFoldDB" id="A0A8J2WEA6"/>
<feature type="domain" description="Phosphatidic acid phosphatase type 2/haloperoxidase" evidence="2">
    <location>
        <begin position="117"/>
        <end position="232"/>
    </location>
</feature>
<dbReference type="Pfam" id="PF01569">
    <property type="entry name" value="PAP2"/>
    <property type="match status" value="1"/>
</dbReference>
<evidence type="ECO:0000313" key="4">
    <source>
        <dbReference type="Proteomes" id="UP000789595"/>
    </source>
</evidence>
<dbReference type="InterPro" id="IPR000326">
    <property type="entry name" value="PAP2/HPO"/>
</dbReference>
<dbReference type="SMART" id="SM00014">
    <property type="entry name" value="acidPPc"/>
    <property type="match status" value="1"/>
</dbReference>
<dbReference type="OrthoDB" id="536139at2759"/>
<sequence length="239" mass="24380">MVRQYFWCLILAHHASALKAPNASKTLATRARGAGAVVAVSGAALVAVSIDVNTLHVVAPSIDDAARHWAANHAAGNDNSLGRVLSDIAPGLGVPCAAASLALVARRGADALRIVAPLGVGFGAFVQGFSGVLKDATQRIRPDPLHHSTYSFPSSHTASATFLAGAFLAVLVPALLGDDEEEFWTWTPQTITSVASITALTATGRILTESHFLSDTLAGAALGIGALGATALVSSRSNG</sequence>
<dbReference type="PANTHER" id="PTHR14969:SF13">
    <property type="entry name" value="AT30094P"/>
    <property type="match status" value="1"/>
</dbReference>
<dbReference type="Gene3D" id="1.20.144.10">
    <property type="entry name" value="Phosphatidic acid phosphatase type 2/haloperoxidase"/>
    <property type="match status" value="1"/>
</dbReference>
<evidence type="ECO:0000256" key="1">
    <source>
        <dbReference type="SAM" id="SignalP"/>
    </source>
</evidence>
<evidence type="ECO:0000313" key="3">
    <source>
        <dbReference type="EMBL" id="CAH0364920.1"/>
    </source>
</evidence>
<dbReference type="Proteomes" id="UP000789595">
    <property type="component" value="Unassembled WGS sequence"/>
</dbReference>
<dbReference type="InterPro" id="IPR036938">
    <property type="entry name" value="PAP2/HPO_sf"/>
</dbReference>
<dbReference type="PANTHER" id="PTHR14969">
    <property type="entry name" value="SPHINGOSINE-1-PHOSPHATE PHOSPHOHYDROLASE"/>
    <property type="match status" value="1"/>
</dbReference>
<feature type="chain" id="PRO_5035150334" description="Phosphatidic acid phosphatase type 2/haloperoxidase domain-containing protein" evidence="1">
    <location>
        <begin position="18"/>
        <end position="239"/>
    </location>
</feature>
<proteinExistence type="predicted"/>
<feature type="signal peptide" evidence="1">
    <location>
        <begin position="1"/>
        <end position="17"/>
    </location>
</feature>
<reference evidence="3" key="1">
    <citation type="submission" date="2021-11" db="EMBL/GenBank/DDBJ databases">
        <authorList>
            <consortium name="Genoscope - CEA"/>
            <person name="William W."/>
        </authorList>
    </citation>
    <scope>NUCLEOTIDE SEQUENCE</scope>
</reference>
<name>A0A8J2WEA6_9STRA</name>
<dbReference type="GO" id="GO:0042392">
    <property type="term" value="F:sphingosine-1-phosphate phosphatase activity"/>
    <property type="evidence" value="ECO:0007669"/>
    <property type="project" value="TreeGrafter"/>
</dbReference>
<gene>
    <name evidence="3" type="ORF">PECAL_1P13120</name>
</gene>
<keyword evidence="1" id="KW-0732">Signal</keyword>
<dbReference type="SUPFAM" id="SSF48317">
    <property type="entry name" value="Acid phosphatase/Vanadium-dependent haloperoxidase"/>
    <property type="match status" value="1"/>
</dbReference>
<dbReference type="EMBL" id="CAKKNE010000001">
    <property type="protein sequence ID" value="CAH0364920.1"/>
    <property type="molecule type" value="Genomic_DNA"/>
</dbReference>
<evidence type="ECO:0000259" key="2">
    <source>
        <dbReference type="SMART" id="SM00014"/>
    </source>
</evidence>
<keyword evidence="4" id="KW-1185">Reference proteome</keyword>